<dbReference type="HOGENOM" id="CLU_000034_1_1_1"/>
<keyword evidence="7" id="KW-0677">Repeat</keyword>
<dbReference type="SMART" id="SM00150">
    <property type="entry name" value="SPEC"/>
    <property type="match status" value="19"/>
</dbReference>
<evidence type="ECO:0000256" key="5">
    <source>
        <dbReference type="ARBA" id="ARBA00022553"/>
    </source>
</evidence>
<accession>R7TB20</accession>
<feature type="domain" description="KASH" evidence="16">
    <location>
        <begin position="2388"/>
        <end position="2447"/>
    </location>
</feature>
<keyword evidence="11" id="KW-0539">Nucleus</keyword>
<feature type="region of interest" description="Disordered" evidence="14">
    <location>
        <begin position="1956"/>
        <end position="1980"/>
    </location>
</feature>
<evidence type="ECO:0000256" key="11">
    <source>
        <dbReference type="ARBA" id="ARBA00023242"/>
    </source>
</evidence>
<dbReference type="GO" id="GO:0031965">
    <property type="term" value="C:nuclear membrane"/>
    <property type="evidence" value="ECO:0007669"/>
    <property type="project" value="UniProtKB-SubCell"/>
</dbReference>
<evidence type="ECO:0000256" key="4">
    <source>
        <dbReference type="ARBA" id="ARBA00022490"/>
    </source>
</evidence>
<feature type="transmembrane region" description="Helical" evidence="15">
    <location>
        <begin position="2390"/>
        <end position="2415"/>
    </location>
</feature>
<dbReference type="EnsemblMetazoa" id="CapteT175674">
    <property type="protein sequence ID" value="CapteP175674"/>
    <property type="gene ID" value="CapteG175674"/>
</dbReference>
<evidence type="ECO:0000313" key="17">
    <source>
        <dbReference type="EMBL" id="ELT88687.1"/>
    </source>
</evidence>
<dbReference type="SMART" id="SM01249">
    <property type="entry name" value="KASH"/>
    <property type="match status" value="1"/>
</dbReference>
<feature type="compositionally biased region" description="Basic residues" evidence="14">
    <location>
        <begin position="1922"/>
        <end position="1936"/>
    </location>
</feature>
<organism evidence="17">
    <name type="scientific">Capitella teleta</name>
    <name type="common">Polychaete worm</name>
    <dbReference type="NCBI Taxonomy" id="283909"/>
    <lineage>
        <taxon>Eukaryota</taxon>
        <taxon>Metazoa</taxon>
        <taxon>Spiralia</taxon>
        <taxon>Lophotrochozoa</taxon>
        <taxon>Annelida</taxon>
        <taxon>Polychaeta</taxon>
        <taxon>Sedentaria</taxon>
        <taxon>Scolecida</taxon>
        <taxon>Capitellidae</taxon>
        <taxon>Capitella</taxon>
    </lineage>
</organism>
<dbReference type="EMBL" id="KB311733">
    <property type="protein sequence ID" value="ELT88687.1"/>
    <property type="molecule type" value="Genomic_DNA"/>
</dbReference>
<evidence type="ECO:0000256" key="6">
    <source>
        <dbReference type="ARBA" id="ARBA00022692"/>
    </source>
</evidence>
<evidence type="ECO:0000256" key="12">
    <source>
        <dbReference type="PROSITE-ProRule" id="PRU00385"/>
    </source>
</evidence>
<reference evidence="18" key="3">
    <citation type="submission" date="2015-06" db="UniProtKB">
        <authorList>
            <consortium name="EnsemblMetazoa"/>
        </authorList>
    </citation>
    <scope>IDENTIFICATION</scope>
</reference>
<evidence type="ECO:0000256" key="2">
    <source>
        <dbReference type="ARBA" id="ARBA00004245"/>
    </source>
</evidence>
<name>R7TB20_CAPTE</name>
<dbReference type="Pfam" id="PF25034">
    <property type="entry name" value="Spectrin_SYNE1"/>
    <property type="match status" value="1"/>
</dbReference>
<feature type="topological domain" description="Perinuclear space" evidence="12">
    <location>
        <begin position="2418"/>
        <end position="2447"/>
    </location>
</feature>
<dbReference type="STRING" id="283909.R7TB20"/>
<evidence type="ECO:0000313" key="19">
    <source>
        <dbReference type="Proteomes" id="UP000014760"/>
    </source>
</evidence>
<gene>
    <name evidence="17" type="ORF">CAPTEDRAFT_175674</name>
</gene>
<keyword evidence="10" id="KW-0206">Cytoskeleton</keyword>
<evidence type="ECO:0000256" key="9">
    <source>
        <dbReference type="ARBA" id="ARBA00023136"/>
    </source>
</evidence>
<keyword evidence="4" id="KW-0963">Cytoplasm</keyword>
<dbReference type="Pfam" id="PF10541">
    <property type="entry name" value="KASH"/>
    <property type="match status" value="1"/>
</dbReference>
<comment type="similarity">
    <text evidence="3">Belongs to the nesprin family.</text>
</comment>
<evidence type="ECO:0000259" key="16">
    <source>
        <dbReference type="PROSITE" id="PS51049"/>
    </source>
</evidence>
<keyword evidence="6 12" id="KW-0812">Transmembrane</keyword>
<reference evidence="19" key="1">
    <citation type="submission" date="2012-12" db="EMBL/GenBank/DDBJ databases">
        <authorList>
            <person name="Hellsten U."/>
            <person name="Grimwood J."/>
            <person name="Chapman J.A."/>
            <person name="Shapiro H."/>
            <person name="Aerts A."/>
            <person name="Otillar R.P."/>
            <person name="Terry A.Y."/>
            <person name="Boore J.L."/>
            <person name="Simakov O."/>
            <person name="Marletaz F."/>
            <person name="Cho S.-J."/>
            <person name="Edsinger-Gonzales E."/>
            <person name="Havlak P."/>
            <person name="Kuo D.-H."/>
            <person name="Larsson T."/>
            <person name="Lv J."/>
            <person name="Arendt D."/>
            <person name="Savage R."/>
            <person name="Osoegawa K."/>
            <person name="de Jong P."/>
            <person name="Lindberg D.R."/>
            <person name="Seaver E.C."/>
            <person name="Weisblat D.A."/>
            <person name="Putnam N.H."/>
            <person name="Grigoriev I.V."/>
            <person name="Rokhsar D.S."/>
        </authorList>
    </citation>
    <scope>NUCLEOTIDE SEQUENCE</scope>
    <source>
        <strain evidence="19">I ESC-2004</strain>
    </source>
</reference>
<evidence type="ECO:0000256" key="14">
    <source>
        <dbReference type="SAM" id="MobiDB-lite"/>
    </source>
</evidence>
<sequence length="2447" mass="281935">MYRFLPRTSTDGSGDKASRVQQSLLELEDCWRKLESQVDDKQARLEAALRFQQLYQDTMVNVSSWLDDIEQRLCNTPMDRNIEQHLKENEVRSGELMQCTLHCAHHPQSLQMELASIQQELDHMTRSSQKLLAEAGEDSKDMINQSVLDLNDRVAHLEGRAKDQQDKISQRNVSWREFQVGIYGHHSVILISSSQDNVRGLQSKLAAARQQYASLATSLLPLGDQLKEAEVLEGLIKEYESQLQQLQGTGDAMMADDPSVTLPLELNALNAHWQDLHQLASEHKYTLDQAIAMQSQYERMLGEFTEYLETAQTKLDSDDLSAKDCAHLQEQHSAHKAFFANLESHRTLLEALQQKVDPATRQRLLATHTSLVNSSHVVQDKAAFRGQQLDRLCSQWTDFQAIYSDVNSWLERLKRQAPSQMRNTDALEEIRSKIWNFHSMQSALQERKADVFHVVDKGRQILQAVSCLLLDEELQGFSERWAQLNSEVDSSLKRLRSVLDQLEQFDRDMGTMDSWMEAAQNRTVSVVGVHERDSQNITALKSQMDAFLDFRKEVENQQPLKTKVVTLGNQLLHSRPNDFVIQDKLDSMEKRWMDLVKELPDNEEQLHKAQMELLPSRQALNEMLLWLEGIEATIREDSGMIPMSLMDAQVLLRKYRDLKIDMANRQLTIDFVNQSGSQVSQPELENVPALGSSVRAERAEFAERLGQMNKRYLSICSDVDDKLKRVEIQQMKWEEYEKGVSTLNNWFDNQESAFKKFQHTGHEASVEQAIKDCKDLENQLKEKETEIDAIKLLGTGLMDPHPPTSGDRPVTTTVNALNERWRGLDGQLYRVSANLEEALSQWKTYTAALSKVNQHLMDAEFALARYGTASGDLKNFKANIKKLQKLQSDIGASRRDVEKVSKAADALLGSCDPVAAQSLNKQVALLQAKWQEVYDALDDQVSSNEHLSIQWQDYEKEYERCRLWVEGKEEEVSLLIVEGTSSNDALQRTKDMKRDLENFAPKLTTLSQLSDQLTPCMDNATIIHITARESSLQQRLNTMQQSLNRQQKMLEEDLNRHARFDLAFKNVDQFLSQAEVILHTADPVSTADAADIRDRLEEFRVLSNKFTEKKSDLETVNLIGYRLSLGEADSQSMRQLNQKWYQLSSETSDRYKHMQSHLLLQQDFSQKCEEWMLFLAQVEKDLTAEVAGNYEALLEQQQAYEAFHQHLHTRQQILHSIIAEGTQMIANGDVEDKAGFERKLLLLDEQWRSVVNRAAQRKAILQSQVELWRRYNETLSQLKGKMNDVSESLASLEVRSAPLQRLKLMLNSCKTGQREVALSEPLYHKLHEMGKLLKPTVDSESRSRIASDLSSCEKQWLDIIASLDSRKESLRDILNLWDNTESGMEDSLAWLKGIRHEVTRDLPLTYDDLVMALQQCQEFENSFANAADKRGQLRQQHHQLRTCVSAEDTGILQQRLLLLDTQWQEILHQVHLRKQRVQERLGGWSAFSLRYKELLSTMSNLETKIASSKEVSIEDLLFKLQNDYREELRTMDRDRQWLCDEGERLKRASSDVRASDIEFKIARVEEKWSCLEEKAQLRLLKLQETLKTVQQLEHNMGKLRSWLVYVEHELTSPIVYQHCDFLEIQRKLTEQQEMQTDIERHSSGVASVLNLCEVLPHDTDACPTDVERRAIESAKASLEKRWRSICQLSMERRIQIEETWRQWEKFHADHQRLSDFLAEMDGLLVSPRTESATFDQLRAELRKFETHKRRLHESIKQLDSLNRHYRHLAREGRTDVAGELRQMVLTTNDFWDELSQRTATIMRRLKHTTNVVDDFRATREGLLIWLGGLQTQMADVSCNPGSYDVKLEQLRPIQHDLQQNSHRLEYIDKVSTYLMQKCEASDAVQIQREVEEFHVEVENAVSRLASLKESFELGEGSPQRKLPLKKKSKKKKKRTTTYRETSAAVQPLNWDEYGLDLDIDSSPETNANGQLKAQPDGQDRWRSDLRRQVAPKKERLIRLEAYLQELQHALGELLPHLDSSEQVLRAPTPLGAEAEGMNVKYVSYFQKVSACQDYVDTVQTLERRLREETGVSKVMSVDPQVKEVLDRWKVIETEALEKDQRLLRRQQQWTQLKADLRRLLAWLEEAEGVQSRQTTVPTEIRQLEAAVRRQREFTLQINNRKPVVLSVNLLCKELVALGTPESRDLWQRLSAMNQRWDKVCANADVWQKELQIAMMQCRDFTETVQDLMLWLEEKGAEIYALEPVDLQTSLSVLHGKCTKFKILKHELEAAQPRIASLQDTAVSLDDKGGELTAAKERLLLVASQHKSLLKICLTYLTRLNNTLEGGDLSTLRSMDESKRYKPPALSPRSATSPFSTRQVGESSFDIESDIGECSQRETRSLLMRRRRSRLVARVCCAALPFHMLMLLLLGVACLVPMTEDDYSCVLANNFRKSLDPMLRHTDGPPPF</sequence>
<dbReference type="SUPFAM" id="SSF46966">
    <property type="entry name" value="Spectrin repeat"/>
    <property type="match status" value="17"/>
</dbReference>
<keyword evidence="8 15" id="KW-1133">Transmembrane helix</keyword>
<feature type="region of interest" description="Disordered" evidence="14">
    <location>
        <begin position="2334"/>
        <end position="2356"/>
    </location>
</feature>
<protein>
    <recommendedName>
        <fullName evidence="16">KASH domain-containing protein</fullName>
    </recommendedName>
</protein>
<feature type="coiled-coil region" evidence="13">
    <location>
        <begin position="759"/>
        <end position="793"/>
    </location>
</feature>
<dbReference type="Proteomes" id="UP000014760">
    <property type="component" value="Unassembled WGS sequence"/>
</dbReference>
<evidence type="ECO:0000256" key="3">
    <source>
        <dbReference type="ARBA" id="ARBA00008619"/>
    </source>
</evidence>
<proteinExistence type="inferred from homology"/>
<dbReference type="OrthoDB" id="18853at2759"/>
<dbReference type="CDD" id="cd00176">
    <property type="entry name" value="SPEC"/>
    <property type="match status" value="7"/>
</dbReference>
<dbReference type="PANTHER" id="PTHR14514:SF2">
    <property type="entry name" value="A-KINASE ANCHOR PROTEIN 6"/>
    <property type="match status" value="1"/>
</dbReference>
<dbReference type="PANTHER" id="PTHR14514">
    <property type="entry name" value="PKA ANCHORING PROTEIN"/>
    <property type="match status" value="1"/>
</dbReference>
<dbReference type="PROSITE" id="PS51049">
    <property type="entry name" value="KASH"/>
    <property type="match status" value="1"/>
</dbReference>
<comment type="subcellular location">
    <subcellularLocation>
        <location evidence="2">Cytoplasm</location>
        <location evidence="2">Cytoskeleton</location>
    </subcellularLocation>
    <subcellularLocation>
        <location evidence="1">Nucleus membrane</location>
    </subcellularLocation>
</comment>
<feature type="region of interest" description="Disordered" evidence="14">
    <location>
        <begin position="1915"/>
        <end position="1940"/>
    </location>
</feature>
<keyword evidence="9 12" id="KW-0472">Membrane</keyword>
<dbReference type="InterPro" id="IPR012315">
    <property type="entry name" value="KASH"/>
</dbReference>
<reference evidence="17 19" key="2">
    <citation type="journal article" date="2013" name="Nature">
        <title>Insights into bilaterian evolution from three spiralian genomes.</title>
        <authorList>
            <person name="Simakov O."/>
            <person name="Marletaz F."/>
            <person name="Cho S.J."/>
            <person name="Edsinger-Gonzales E."/>
            <person name="Havlak P."/>
            <person name="Hellsten U."/>
            <person name="Kuo D.H."/>
            <person name="Larsson T."/>
            <person name="Lv J."/>
            <person name="Arendt D."/>
            <person name="Savage R."/>
            <person name="Osoegawa K."/>
            <person name="de Jong P."/>
            <person name="Grimwood J."/>
            <person name="Chapman J.A."/>
            <person name="Shapiro H."/>
            <person name="Aerts A."/>
            <person name="Otillar R.P."/>
            <person name="Terry A.Y."/>
            <person name="Boore J.L."/>
            <person name="Grigoriev I.V."/>
            <person name="Lindberg D.R."/>
            <person name="Seaver E.C."/>
            <person name="Weisblat D.A."/>
            <person name="Putnam N.H."/>
            <person name="Rokhsar D.S."/>
        </authorList>
    </citation>
    <scope>NUCLEOTIDE SEQUENCE</scope>
    <source>
        <strain evidence="17 19">I ESC-2004</strain>
    </source>
</reference>
<evidence type="ECO:0000256" key="10">
    <source>
        <dbReference type="ARBA" id="ARBA00023212"/>
    </source>
</evidence>
<keyword evidence="5" id="KW-0597">Phosphoprotein</keyword>
<evidence type="ECO:0000256" key="13">
    <source>
        <dbReference type="SAM" id="Coils"/>
    </source>
</evidence>
<evidence type="ECO:0000256" key="15">
    <source>
        <dbReference type="SAM" id="Phobius"/>
    </source>
</evidence>
<dbReference type="EMBL" id="AMQN01003398">
    <property type="status" value="NOT_ANNOTATED_CDS"/>
    <property type="molecule type" value="Genomic_DNA"/>
</dbReference>
<dbReference type="OMA" id="KICQWIK"/>
<keyword evidence="13" id="KW-0175">Coiled coil</keyword>
<dbReference type="InterPro" id="IPR018159">
    <property type="entry name" value="Spectrin/alpha-actinin"/>
</dbReference>
<feature type="coiled-coil region" evidence="13">
    <location>
        <begin position="191"/>
        <end position="256"/>
    </location>
</feature>
<feature type="coiled-coil region" evidence="13">
    <location>
        <begin position="114"/>
        <end position="167"/>
    </location>
</feature>
<evidence type="ECO:0000256" key="7">
    <source>
        <dbReference type="ARBA" id="ARBA00022737"/>
    </source>
</evidence>
<dbReference type="InterPro" id="IPR002017">
    <property type="entry name" value="Spectrin_repeat"/>
</dbReference>
<evidence type="ECO:0000256" key="1">
    <source>
        <dbReference type="ARBA" id="ARBA00004126"/>
    </source>
</evidence>
<evidence type="ECO:0000313" key="18">
    <source>
        <dbReference type="EnsemblMetazoa" id="CapteP175674"/>
    </source>
</evidence>
<dbReference type="Pfam" id="PF00435">
    <property type="entry name" value="Spectrin"/>
    <property type="match status" value="6"/>
</dbReference>
<keyword evidence="19" id="KW-1185">Reference proteome</keyword>
<dbReference type="InterPro" id="IPR057057">
    <property type="entry name" value="Spectrin_SYNE1"/>
</dbReference>
<evidence type="ECO:0000256" key="8">
    <source>
        <dbReference type="ARBA" id="ARBA00022989"/>
    </source>
</evidence>
<feature type="topological domain" description="Cytoplasmic" evidence="12">
    <location>
        <begin position="1"/>
        <end position="2396"/>
    </location>
</feature>
<dbReference type="FunFam" id="1.20.58.60:FF:000126">
    <property type="entry name" value="Spectrin repeat containing, nuclear envelope 1a"/>
    <property type="match status" value="1"/>
</dbReference>
<dbReference type="GO" id="GO:0005856">
    <property type="term" value="C:cytoskeleton"/>
    <property type="evidence" value="ECO:0007669"/>
    <property type="project" value="UniProtKB-SubCell"/>
</dbReference>
<feature type="compositionally biased region" description="Polar residues" evidence="14">
    <location>
        <begin position="1962"/>
        <end position="1971"/>
    </location>
</feature>
<dbReference type="Gene3D" id="1.20.58.60">
    <property type="match status" value="13"/>
</dbReference>